<name>A0A6S7IRZ8_PARCT</name>
<dbReference type="GO" id="GO:0003677">
    <property type="term" value="F:DNA binding"/>
    <property type="evidence" value="ECO:0007669"/>
    <property type="project" value="UniProtKB-KW"/>
</dbReference>
<evidence type="ECO:0000256" key="6">
    <source>
        <dbReference type="ARBA" id="ARBA00023163"/>
    </source>
</evidence>
<keyword evidence="7 8" id="KW-0539">Nucleus</keyword>
<dbReference type="AlphaFoldDB" id="A0A6S7IRZ8"/>
<reference evidence="10" key="1">
    <citation type="submission" date="2020-04" db="EMBL/GenBank/DDBJ databases">
        <authorList>
            <person name="Alioto T."/>
            <person name="Alioto T."/>
            <person name="Gomez Garrido J."/>
        </authorList>
    </citation>
    <scope>NUCLEOTIDE SEQUENCE</scope>
    <source>
        <strain evidence="10">A484AB</strain>
    </source>
</reference>
<evidence type="ECO:0000313" key="11">
    <source>
        <dbReference type="Proteomes" id="UP001152795"/>
    </source>
</evidence>
<dbReference type="OrthoDB" id="515064at2759"/>
<protein>
    <submittedName>
        <fullName evidence="10">SWI SNF-related matrix-associated actin-dependent regulator of chromatin subfamily B member 1</fullName>
    </submittedName>
</protein>
<dbReference type="Proteomes" id="UP001152795">
    <property type="component" value="Unassembled WGS sequence"/>
</dbReference>
<keyword evidence="4" id="KW-0238">DNA-binding</keyword>
<dbReference type="InterPro" id="IPR006939">
    <property type="entry name" value="SNF5"/>
</dbReference>
<feature type="domain" description="SWI/SNF Subunit INI1 DNA binding" evidence="9">
    <location>
        <begin position="9"/>
        <end position="89"/>
    </location>
</feature>
<evidence type="ECO:0000256" key="7">
    <source>
        <dbReference type="ARBA" id="ARBA00023242"/>
    </source>
</evidence>
<comment type="similarity">
    <text evidence="2 8">Belongs to the SNF5 family.</text>
</comment>
<keyword evidence="11" id="KW-1185">Reference proteome</keyword>
<keyword evidence="6 8" id="KW-0804">Transcription</keyword>
<evidence type="ECO:0000256" key="2">
    <source>
        <dbReference type="ARBA" id="ARBA00010239"/>
    </source>
</evidence>
<keyword evidence="3 8" id="KW-0805">Transcription regulation</keyword>
<evidence type="ECO:0000256" key="1">
    <source>
        <dbReference type="ARBA" id="ARBA00004123"/>
    </source>
</evidence>
<dbReference type="InterPro" id="IPR017393">
    <property type="entry name" value="Sfh1/SNF5"/>
</dbReference>
<evidence type="ECO:0000256" key="5">
    <source>
        <dbReference type="ARBA" id="ARBA00023159"/>
    </source>
</evidence>
<accession>A0A6S7IRZ8</accession>
<organism evidence="10 11">
    <name type="scientific">Paramuricea clavata</name>
    <name type="common">Red gorgonian</name>
    <name type="synonym">Violescent sea-whip</name>
    <dbReference type="NCBI Taxonomy" id="317549"/>
    <lineage>
        <taxon>Eukaryota</taxon>
        <taxon>Metazoa</taxon>
        <taxon>Cnidaria</taxon>
        <taxon>Anthozoa</taxon>
        <taxon>Octocorallia</taxon>
        <taxon>Malacalcyonacea</taxon>
        <taxon>Plexauridae</taxon>
        <taxon>Paramuricea</taxon>
    </lineage>
</organism>
<dbReference type="CDD" id="cd21086">
    <property type="entry name" value="WH_NTD_SMARCB1"/>
    <property type="match status" value="1"/>
</dbReference>
<dbReference type="PIRSF" id="PIRSF038126">
    <property type="entry name" value="SWI_SNF"/>
    <property type="match status" value="1"/>
</dbReference>
<dbReference type="GO" id="GO:0006338">
    <property type="term" value="P:chromatin remodeling"/>
    <property type="evidence" value="ECO:0007669"/>
    <property type="project" value="InterPro"/>
</dbReference>
<comment type="subcellular location">
    <subcellularLocation>
        <location evidence="1 8">Nucleus</location>
    </subcellularLocation>
</comment>
<keyword evidence="5" id="KW-0010">Activator</keyword>
<evidence type="ECO:0000256" key="8">
    <source>
        <dbReference type="PIRNR" id="PIRNR038126"/>
    </source>
</evidence>
<evidence type="ECO:0000256" key="3">
    <source>
        <dbReference type="ARBA" id="ARBA00023015"/>
    </source>
</evidence>
<evidence type="ECO:0000313" key="10">
    <source>
        <dbReference type="EMBL" id="CAB4020466.1"/>
    </source>
</evidence>
<gene>
    <name evidence="10" type="ORF">PACLA_8A039823</name>
</gene>
<sequence length="377" mass="42844">MSIRTYGQKPQSFPLDDSGEKYMIGSEVGNYVRMFRGSLYKKYPSLWRRMASLDERKKIVSLGIGHTTLATNVTLVKLSEVEHILEGNDEKYKMLTDVAEAARDKNAAGKPKRSTTSWLPQNLLPSTSYHLDAVPCCTPVSRTRLGPKRIKSFPTCYDNHDMAAIHEAANKEEDLVPIRLDIDIEGQKLRDCFTWNKNETLISPETFAEVLCDDLDLSPMQFVPAIAQAIRNQVKQYTTESEIVLDKQTDQRVIIKLNVHVGNISLVDQIEWDLSDTQNSPEQFALSLCSDLGLGGEFVSAIAYHIRGQLSWYNKTYAFSETPLPTVEAAVRNPQDVDNWCPYLETLTDAEMEKKLRDQDRNTRRMRRLANTAPLTY</sequence>
<proteinExistence type="inferred from homology"/>
<dbReference type="EMBL" id="CACRXK020010968">
    <property type="protein sequence ID" value="CAB4020466.1"/>
    <property type="molecule type" value="Genomic_DNA"/>
</dbReference>
<evidence type="ECO:0000259" key="9">
    <source>
        <dbReference type="Pfam" id="PF21459"/>
    </source>
</evidence>
<dbReference type="GO" id="GO:0000228">
    <property type="term" value="C:nuclear chromosome"/>
    <property type="evidence" value="ECO:0007669"/>
    <property type="project" value="InterPro"/>
</dbReference>
<dbReference type="InterPro" id="IPR048664">
    <property type="entry name" value="INI1_DNA-bd"/>
</dbReference>
<dbReference type="PANTHER" id="PTHR10019">
    <property type="entry name" value="SNF5"/>
    <property type="match status" value="1"/>
</dbReference>
<evidence type="ECO:0000256" key="4">
    <source>
        <dbReference type="ARBA" id="ARBA00023125"/>
    </source>
</evidence>
<dbReference type="Pfam" id="PF21459">
    <property type="entry name" value="INI1_DNA-bd"/>
    <property type="match status" value="1"/>
</dbReference>
<dbReference type="Pfam" id="PF04855">
    <property type="entry name" value="SNF5"/>
    <property type="match status" value="1"/>
</dbReference>
<comment type="caution">
    <text evidence="10">The sequence shown here is derived from an EMBL/GenBank/DDBJ whole genome shotgun (WGS) entry which is preliminary data.</text>
</comment>